<dbReference type="Gene3D" id="2.60.120.10">
    <property type="entry name" value="Jelly Rolls"/>
    <property type="match status" value="1"/>
</dbReference>
<protein>
    <recommendedName>
        <fullName evidence="1">Cyclic nucleotide-binding domain-containing protein</fullName>
    </recommendedName>
</protein>
<sequence>MGILSEGTKPLLELEKVILLKSTNLFREVPEHVLVDIASITHEIRVQRDTSIFRKGEESREMYIIYEGEVRLHDGVSTYSVLINRDFFGDLSILDSSPRTLSATTTKDSVLLKIEQDDFLALMGYRRSLMVGIMKVLGQRIRKNEKSSSFTKEKI</sequence>
<proteinExistence type="predicted"/>
<dbReference type="InterPro" id="IPR014710">
    <property type="entry name" value="RmlC-like_jellyroll"/>
</dbReference>
<dbReference type="InterPro" id="IPR000595">
    <property type="entry name" value="cNMP-bd_dom"/>
</dbReference>
<evidence type="ECO:0000259" key="1">
    <source>
        <dbReference type="PROSITE" id="PS50042"/>
    </source>
</evidence>
<feature type="domain" description="Cyclic nucleotide-binding" evidence="1">
    <location>
        <begin position="25"/>
        <end position="124"/>
    </location>
</feature>
<evidence type="ECO:0000313" key="2">
    <source>
        <dbReference type="EMBL" id="OHX68572.1"/>
    </source>
</evidence>
<dbReference type="SMART" id="SM00100">
    <property type="entry name" value="cNMP"/>
    <property type="match status" value="1"/>
</dbReference>
<dbReference type="InterPro" id="IPR018490">
    <property type="entry name" value="cNMP-bd_dom_sf"/>
</dbReference>
<dbReference type="PROSITE" id="PS50042">
    <property type="entry name" value="CNMP_BINDING_3"/>
    <property type="match status" value="1"/>
</dbReference>
<dbReference type="Pfam" id="PF00027">
    <property type="entry name" value="cNMP_binding"/>
    <property type="match status" value="1"/>
</dbReference>
<comment type="caution">
    <text evidence="2">The sequence shown here is derived from an EMBL/GenBank/DDBJ whole genome shotgun (WGS) entry which is preliminary data.</text>
</comment>
<dbReference type="STRING" id="915059.NH26_13635"/>
<name>A0A1S1Z5R7_FLAPC</name>
<dbReference type="SUPFAM" id="SSF51206">
    <property type="entry name" value="cAMP-binding domain-like"/>
    <property type="match status" value="1"/>
</dbReference>
<dbReference type="AlphaFoldDB" id="A0A1S1Z5R7"/>
<dbReference type="Proteomes" id="UP000179797">
    <property type="component" value="Unassembled WGS sequence"/>
</dbReference>
<gene>
    <name evidence="2" type="ORF">NH26_13635</name>
</gene>
<dbReference type="PANTHER" id="PTHR23011">
    <property type="entry name" value="CYCLIC NUCLEOTIDE-BINDING DOMAIN CONTAINING PROTEIN"/>
    <property type="match status" value="1"/>
</dbReference>
<dbReference type="CDD" id="cd00038">
    <property type="entry name" value="CAP_ED"/>
    <property type="match status" value="1"/>
</dbReference>
<dbReference type="PANTHER" id="PTHR23011:SF28">
    <property type="entry name" value="CYCLIC NUCLEOTIDE-BINDING DOMAIN CONTAINING PROTEIN"/>
    <property type="match status" value="1"/>
</dbReference>
<organism evidence="2 3">
    <name type="scientific">Flammeovirga pacifica</name>
    <dbReference type="NCBI Taxonomy" id="915059"/>
    <lineage>
        <taxon>Bacteria</taxon>
        <taxon>Pseudomonadati</taxon>
        <taxon>Bacteroidota</taxon>
        <taxon>Cytophagia</taxon>
        <taxon>Cytophagales</taxon>
        <taxon>Flammeovirgaceae</taxon>
        <taxon>Flammeovirga</taxon>
    </lineage>
</organism>
<reference evidence="2 3" key="1">
    <citation type="journal article" date="2012" name="Int. J. Syst. Evol. Microbiol.">
        <title>Flammeovirga pacifica sp. nov., isolated from deep-sea sediment.</title>
        <authorList>
            <person name="Xu H."/>
            <person name="Fu Y."/>
            <person name="Yang N."/>
            <person name="Ding Z."/>
            <person name="Lai Q."/>
            <person name="Zeng R."/>
        </authorList>
    </citation>
    <scope>NUCLEOTIDE SEQUENCE [LARGE SCALE GENOMIC DNA]</scope>
    <source>
        <strain evidence="3">DSM 24597 / LMG 26175 / WPAGA1</strain>
    </source>
</reference>
<keyword evidence="3" id="KW-1185">Reference proteome</keyword>
<evidence type="ECO:0000313" key="3">
    <source>
        <dbReference type="Proteomes" id="UP000179797"/>
    </source>
</evidence>
<accession>A0A1S1Z5R7</accession>
<dbReference type="EMBL" id="JRYR02000001">
    <property type="protein sequence ID" value="OHX68572.1"/>
    <property type="molecule type" value="Genomic_DNA"/>
</dbReference>